<keyword evidence="5" id="KW-1185">Reference proteome</keyword>
<dbReference type="PROSITE" id="PS51257">
    <property type="entry name" value="PROKAR_LIPOPROTEIN"/>
    <property type="match status" value="1"/>
</dbReference>
<protein>
    <submittedName>
        <fullName evidence="4">ABC transporter substrate-binding protein</fullName>
    </submittedName>
</protein>
<evidence type="ECO:0000256" key="1">
    <source>
        <dbReference type="ARBA" id="ARBA00010062"/>
    </source>
</evidence>
<dbReference type="EMBL" id="JAKGAS010000008">
    <property type="protein sequence ID" value="MCF2949497.1"/>
    <property type="molecule type" value="Genomic_DNA"/>
</dbReference>
<keyword evidence="2" id="KW-0732">Signal</keyword>
<dbReference type="RefSeq" id="WP_235313596.1">
    <property type="nucleotide sequence ID" value="NZ_JAKGAS010000008.1"/>
</dbReference>
<comment type="similarity">
    <text evidence="1">Belongs to the leucine-binding protein family.</text>
</comment>
<evidence type="ECO:0000313" key="4">
    <source>
        <dbReference type="EMBL" id="MCF2949497.1"/>
    </source>
</evidence>
<feature type="domain" description="Leucine-binding protein" evidence="3">
    <location>
        <begin position="38"/>
        <end position="353"/>
    </location>
</feature>
<dbReference type="SUPFAM" id="SSF53822">
    <property type="entry name" value="Periplasmic binding protein-like I"/>
    <property type="match status" value="1"/>
</dbReference>
<evidence type="ECO:0000256" key="2">
    <source>
        <dbReference type="ARBA" id="ARBA00022729"/>
    </source>
</evidence>
<dbReference type="Pfam" id="PF13458">
    <property type="entry name" value="Peripla_BP_6"/>
    <property type="match status" value="1"/>
</dbReference>
<organism evidence="4 5">
    <name type="scientific">Paraglaciecola algarum</name>
    <dbReference type="NCBI Taxonomy" id="3050085"/>
    <lineage>
        <taxon>Bacteria</taxon>
        <taxon>Pseudomonadati</taxon>
        <taxon>Pseudomonadota</taxon>
        <taxon>Gammaproteobacteria</taxon>
        <taxon>Alteromonadales</taxon>
        <taxon>Alteromonadaceae</taxon>
        <taxon>Paraglaciecola</taxon>
    </lineage>
</organism>
<accession>A0ABS9D952</accession>
<reference evidence="4 5" key="1">
    <citation type="submission" date="2022-01" db="EMBL/GenBank/DDBJ databases">
        <title>Paraglaciecola sp. G1-23.</title>
        <authorList>
            <person name="Jin M.S."/>
            <person name="Han D.M."/>
            <person name="Kim H.M."/>
            <person name="Jeon C.O."/>
        </authorList>
    </citation>
    <scope>NUCLEOTIDE SEQUENCE [LARGE SCALE GENOMIC DNA]</scope>
    <source>
        <strain evidence="4 5">G1-23</strain>
    </source>
</reference>
<gene>
    <name evidence="4" type="ORF">L0668_15360</name>
</gene>
<name>A0ABS9D952_9ALTE</name>
<dbReference type="InterPro" id="IPR028081">
    <property type="entry name" value="Leu-bd"/>
</dbReference>
<dbReference type="InterPro" id="IPR028082">
    <property type="entry name" value="Peripla_BP_I"/>
</dbReference>
<sequence>MKWPFFILISILVASCGGETDVDNSAENISKEALVFAVMGRYRDNQDPFGRGVQMVANEVNVAGGIGGRPIELVFRKSDCSSTIAKFEAENLLQQYPNLIGVTGPECSGAGASVSAVMGAENIPIVAYTTSSPSLSVADTFYRLQASDLAIIGGFVQSMLLEKDRDNDGRLSLSIIYGDDPFNAGLGQGIVDGFRQAGGEIISEVPYPDGTLVDFTEYLQTMFAPNGEMVYPDIIAIMGFEKEIANITLQIPQIAENMPNFPVYTSGLDQTVLTDGSPDIVKNAVTLTPNGAFSPIVFPYLDSFLNEFNRIWQTEETAEDSAQGYDAMMLHVLALLQAHELGQIDVTTSSVADIRQGILDNLTDVSRGVNDFEKEGDQPNTAYIKPFEFAKALAALKAGHDINYNGASGYIDFDKLGDINYGAFFLQVPVRSGESFTVKNLSLNCFGPPECTL</sequence>
<proteinExistence type="inferred from homology"/>
<dbReference type="PANTHER" id="PTHR30483:SF6">
    <property type="entry name" value="PERIPLASMIC BINDING PROTEIN OF ABC TRANSPORTER FOR NATURAL AMINO ACIDS"/>
    <property type="match status" value="1"/>
</dbReference>
<dbReference type="InterPro" id="IPR051010">
    <property type="entry name" value="BCAA_transport"/>
</dbReference>
<dbReference type="PANTHER" id="PTHR30483">
    <property type="entry name" value="LEUCINE-SPECIFIC-BINDING PROTEIN"/>
    <property type="match status" value="1"/>
</dbReference>
<dbReference type="Gene3D" id="3.40.50.2300">
    <property type="match status" value="2"/>
</dbReference>
<evidence type="ECO:0000313" key="5">
    <source>
        <dbReference type="Proteomes" id="UP001521137"/>
    </source>
</evidence>
<dbReference type="Proteomes" id="UP001521137">
    <property type="component" value="Unassembled WGS sequence"/>
</dbReference>
<comment type="caution">
    <text evidence="4">The sequence shown here is derived from an EMBL/GenBank/DDBJ whole genome shotgun (WGS) entry which is preliminary data.</text>
</comment>
<evidence type="ECO:0000259" key="3">
    <source>
        <dbReference type="Pfam" id="PF13458"/>
    </source>
</evidence>